<dbReference type="InterPro" id="IPR000792">
    <property type="entry name" value="Tscrpt_reg_LuxR_C"/>
</dbReference>
<dbReference type="CDD" id="cd06170">
    <property type="entry name" value="LuxR_C_like"/>
    <property type="match status" value="1"/>
</dbReference>
<name>A0A841IVR4_9SPHN</name>
<dbReference type="InterPro" id="IPR016032">
    <property type="entry name" value="Sig_transdc_resp-reg_C-effctor"/>
</dbReference>
<evidence type="ECO:0000313" key="4">
    <source>
        <dbReference type="Proteomes" id="UP000552700"/>
    </source>
</evidence>
<dbReference type="RefSeq" id="WP_184076569.1">
    <property type="nucleotide sequence ID" value="NZ_JACIJP010000001.1"/>
</dbReference>
<comment type="caution">
    <text evidence="3">The sequence shown here is derived from an EMBL/GenBank/DDBJ whole genome shotgun (WGS) entry which is preliminary data.</text>
</comment>
<reference evidence="3 4" key="1">
    <citation type="submission" date="2020-08" db="EMBL/GenBank/DDBJ databases">
        <title>Genomic Encyclopedia of Type Strains, Phase IV (KMG-IV): sequencing the most valuable type-strain genomes for metagenomic binning, comparative biology and taxonomic classification.</title>
        <authorList>
            <person name="Goeker M."/>
        </authorList>
    </citation>
    <scope>NUCLEOTIDE SEQUENCE [LARGE SCALE GENOMIC DNA]</scope>
    <source>
        <strain evidence="3 4">DSM 102255</strain>
    </source>
</reference>
<evidence type="ECO:0000259" key="2">
    <source>
        <dbReference type="PROSITE" id="PS50043"/>
    </source>
</evidence>
<keyword evidence="3" id="KW-0238">DNA-binding</keyword>
<organism evidence="3 4">
    <name type="scientific">Sphingobium subterraneum</name>
    <dbReference type="NCBI Taxonomy" id="627688"/>
    <lineage>
        <taxon>Bacteria</taxon>
        <taxon>Pseudomonadati</taxon>
        <taxon>Pseudomonadota</taxon>
        <taxon>Alphaproteobacteria</taxon>
        <taxon>Sphingomonadales</taxon>
        <taxon>Sphingomonadaceae</taxon>
        <taxon>Sphingobium</taxon>
    </lineage>
</organism>
<accession>A0A841IVR4</accession>
<feature type="domain" description="HTH luxR-type" evidence="2">
    <location>
        <begin position="1"/>
        <end position="64"/>
    </location>
</feature>
<dbReference type="GO" id="GO:0006355">
    <property type="term" value="P:regulation of DNA-templated transcription"/>
    <property type="evidence" value="ECO:0007669"/>
    <property type="project" value="InterPro"/>
</dbReference>
<dbReference type="AlphaFoldDB" id="A0A841IVR4"/>
<feature type="transmembrane region" description="Helical" evidence="1">
    <location>
        <begin position="131"/>
        <end position="150"/>
    </location>
</feature>
<dbReference type="EMBL" id="JACIJP010000001">
    <property type="protein sequence ID" value="MBB6122434.1"/>
    <property type="molecule type" value="Genomic_DNA"/>
</dbReference>
<evidence type="ECO:0000256" key="1">
    <source>
        <dbReference type="SAM" id="Phobius"/>
    </source>
</evidence>
<dbReference type="GO" id="GO:0003677">
    <property type="term" value="F:DNA binding"/>
    <property type="evidence" value="ECO:0007669"/>
    <property type="project" value="UniProtKB-KW"/>
</dbReference>
<keyword evidence="1" id="KW-0812">Transmembrane</keyword>
<gene>
    <name evidence="3" type="ORF">FHS92_000141</name>
</gene>
<keyword evidence="1" id="KW-0472">Membrane</keyword>
<keyword evidence="1" id="KW-1133">Transmembrane helix</keyword>
<keyword evidence="4" id="KW-1185">Reference proteome</keyword>
<evidence type="ECO:0000313" key="3">
    <source>
        <dbReference type="EMBL" id="MBB6122434.1"/>
    </source>
</evidence>
<dbReference type="PRINTS" id="PR00038">
    <property type="entry name" value="HTHLUXR"/>
</dbReference>
<dbReference type="Proteomes" id="UP000552700">
    <property type="component" value="Unassembled WGS sequence"/>
</dbReference>
<dbReference type="SMART" id="SM00421">
    <property type="entry name" value="HTH_LUXR"/>
    <property type="match status" value="1"/>
</dbReference>
<sequence>MIPNNLKEAEKSCLRLVAQNMTSKEIAQKLRLSPATVDTYLKSATAKLSGQNRRDAARIFLQFEHSQLLGSQSEPLVIPSDSGAIDGPTEISPPSVSRNGGQGWRTLLPPGFGGKINDTTTGQRITAAIKIAFWSVTVFIALVLFLSQALKALA</sequence>
<dbReference type="PROSITE" id="PS50043">
    <property type="entry name" value="HTH_LUXR_2"/>
    <property type="match status" value="1"/>
</dbReference>
<dbReference type="Pfam" id="PF00196">
    <property type="entry name" value="GerE"/>
    <property type="match status" value="1"/>
</dbReference>
<dbReference type="InterPro" id="IPR036388">
    <property type="entry name" value="WH-like_DNA-bd_sf"/>
</dbReference>
<dbReference type="SUPFAM" id="SSF46894">
    <property type="entry name" value="C-terminal effector domain of the bipartite response regulators"/>
    <property type="match status" value="1"/>
</dbReference>
<proteinExistence type="predicted"/>
<dbReference type="Gene3D" id="1.10.10.10">
    <property type="entry name" value="Winged helix-like DNA-binding domain superfamily/Winged helix DNA-binding domain"/>
    <property type="match status" value="1"/>
</dbReference>
<protein>
    <submittedName>
        <fullName evidence="3">DNA-binding CsgD family transcriptional regulator</fullName>
    </submittedName>
</protein>